<evidence type="ECO:0000259" key="1">
    <source>
        <dbReference type="PROSITE" id="PS51819"/>
    </source>
</evidence>
<keyword evidence="3" id="KW-1185">Reference proteome</keyword>
<reference evidence="2" key="2">
    <citation type="submission" date="2020-09" db="EMBL/GenBank/DDBJ databases">
        <authorList>
            <person name="Sun Q."/>
            <person name="Ohkuma M."/>
        </authorList>
    </citation>
    <scope>NUCLEOTIDE SEQUENCE</scope>
    <source>
        <strain evidence="2">JCM 4646</strain>
    </source>
</reference>
<dbReference type="AlphaFoldDB" id="A0A919FGX6"/>
<organism evidence="2 3">
    <name type="scientific">Kitasatospora indigofera</name>
    <dbReference type="NCBI Taxonomy" id="67307"/>
    <lineage>
        <taxon>Bacteria</taxon>
        <taxon>Bacillati</taxon>
        <taxon>Actinomycetota</taxon>
        <taxon>Actinomycetes</taxon>
        <taxon>Kitasatosporales</taxon>
        <taxon>Streptomycetaceae</taxon>
        <taxon>Kitasatospora</taxon>
    </lineage>
</organism>
<comment type="caution">
    <text evidence="2">The sequence shown here is derived from an EMBL/GenBank/DDBJ whole genome shotgun (WGS) entry which is preliminary data.</text>
</comment>
<dbReference type="Proteomes" id="UP000617734">
    <property type="component" value="Unassembled WGS sequence"/>
</dbReference>
<accession>A0A919FGX6</accession>
<name>A0A919FGX6_9ACTN</name>
<dbReference type="InterPro" id="IPR037523">
    <property type="entry name" value="VOC_core"/>
</dbReference>
<dbReference type="Gene3D" id="3.10.180.10">
    <property type="entry name" value="2,3-Dihydroxybiphenyl 1,2-Dioxygenase, domain 1"/>
    <property type="match status" value="1"/>
</dbReference>
<evidence type="ECO:0000313" key="3">
    <source>
        <dbReference type="Proteomes" id="UP000617734"/>
    </source>
</evidence>
<dbReference type="PROSITE" id="PS51819">
    <property type="entry name" value="VOC"/>
    <property type="match status" value="1"/>
</dbReference>
<dbReference type="EMBL" id="BNBO01000006">
    <property type="protein sequence ID" value="GHH65090.1"/>
    <property type="molecule type" value="Genomic_DNA"/>
</dbReference>
<evidence type="ECO:0000313" key="2">
    <source>
        <dbReference type="EMBL" id="GHH65090.1"/>
    </source>
</evidence>
<gene>
    <name evidence="2" type="ORF">GCM10018781_16970</name>
</gene>
<reference evidence="2" key="1">
    <citation type="journal article" date="2014" name="Int. J. Syst. Evol. Microbiol.">
        <title>Complete genome sequence of Corynebacterium casei LMG S-19264T (=DSM 44701T), isolated from a smear-ripened cheese.</title>
        <authorList>
            <consortium name="US DOE Joint Genome Institute (JGI-PGF)"/>
            <person name="Walter F."/>
            <person name="Albersmeier A."/>
            <person name="Kalinowski J."/>
            <person name="Ruckert C."/>
        </authorList>
    </citation>
    <scope>NUCLEOTIDE SEQUENCE</scope>
    <source>
        <strain evidence="2">JCM 4646</strain>
    </source>
</reference>
<sequence>MCPASRVSRAGADVSPYPGVMINGAHIVIHSHDAEADREFFRDVLEYPHVDAGGGWLVFKLPPAEVAVHPAGGREGQELFLMCDDVEATMRALSAKGVEFIQPVTEQRWGRLTRLRLPGGGEVGMYEPRHERATGL</sequence>
<proteinExistence type="predicted"/>
<dbReference type="InterPro" id="IPR029068">
    <property type="entry name" value="Glyas_Bleomycin-R_OHBP_Dase"/>
</dbReference>
<feature type="domain" description="VOC" evidence="1">
    <location>
        <begin position="23"/>
        <end position="128"/>
    </location>
</feature>
<dbReference type="SUPFAM" id="SSF54593">
    <property type="entry name" value="Glyoxalase/Bleomycin resistance protein/Dihydroxybiphenyl dioxygenase"/>
    <property type="match status" value="1"/>
</dbReference>
<protein>
    <recommendedName>
        <fullName evidence="1">VOC domain-containing protein</fullName>
    </recommendedName>
</protein>